<keyword evidence="1" id="KW-0812">Transmembrane</keyword>
<organism evidence="2 3">
    <name type="scientific">Vitis vinifera</name>
    <name type="common">Grape</name>
    <dbReference type="NCBI Taxonomy" id="29760"/>
    <lineage>
        <taxon>Eukaryota</taxon>
        <taxon>Viridiplantae</taxon>
        <taxon>Streptophyta</taxon>
        <taxon>Embryophyta</taxon>
        <taxon>Tracheophyta</taxon>
        <taxon>Spermatophyta</taxon>
        <taxon>Magnoliopsida</taxon>
        <taxon>eudicotyledons</taxon>
        <taxon>Gunneridae</taxon>
        <taxon>Pentapetalae</taxon>
        <taxon>rosids</taxon>
        <taxon>Vitales</taxon>
        <taxon>Vitaceae</taxon>
        <taxon>Viteae</taxon>
        <taxon>Vitis</taxon>
    </lineage>
</organism>
<proteinExistence type="predicted"/>
<evidence type="ECO:0000256" key="1">
    <source>
        <dbReference type="SAM" id="Phobius"/>
    </source>
</evidence>
<comment type="caution">
    <text evidence="2">The sequence shown here is derived from an EMBL/GenBank/DDBJ whole genome shotgun (WGS) entry which is preliminary data.</text>
</comment>
<dbReference type="EMBL" id="QGNW01000120">
    <property type="protein sequence ID" value="RVW94559.1"/>
    <property type="molecule type" value="Genomic_DNA"/>
</dbReference>
<evidence type="ECO:0000313" key="3">
    <source>
        <dbReference type="Proteomes" id="UP000288805"/>
    </source>
</evidence>
<accession>A0A438ICX4</accession>
<dbReference type="AlphaFoldDB" id="A0A438ICX4"/>
<feature type="transmembrane region" description="Helical" evidence="1">
    <location>
        <begin position="25"/>
        <end position="50"/>
    </location>
</feature>
<keyword evidence="1" id="KW-1133">Transmembrane helix</keyword>
<name>A0A438ICX4_VITVI</name>
<sequence>MSSNYEHVDPVAQSAELRRKKRIKYIAYFAAFVVFQTLVKTAFALTVMLIKNPQTPTSGTSNSRIALSRLLMGTLPWERLSLLRLAFGLDQPERLQLGIVLHPVQSDGTVVLNYSPADSGTRDTSLAAPLGRGKTTGSCLLPHRKEYKPAITIDMPSKLHGLQLELLV</sequence>
<evidence type="ECO:0000313" key="2">
    <source>
        <dbReference type="EMBL" id="RVW94559.1"/>
    </source>
</evidence>
<keyword evidence="1" id="KW-0472">Membrane</keyword>
<reference evidence="2 3" key="1">
    <citation type="journal article" date="2018" name="PLoS Genet.">
        <title>Population sequencing reveals clonal diversity and ancestral inbreeding in the grapevine cultivar Chardonnay.</title>
        <authorList>
            <person name="Roach M.J."/>
            <person name="Johnson D.L."/>
            <person name="Bohlmann J."/>
            <person name="van Vuuren H.J."/>
            <person name="Jones S.J."/>
            <person name="Pretorius I.S."/>
            <person name="Schmidt S.A."/>
            <person name="Borneman A.R."/>
        </authorList>
    </citation>
    <scope>NUCLEOTIDE SEQUENCE [LARGE SCALE GENOMIC DNA]</scope>
    <source>
        <strain evidence="3">cv. Chardonnay</strain>
        <tissue evidence="2">Leaf</tissue>
    </source>
</reference>
<gene>
    <name evidence="2" type="ORF">CK203_030780</name>
</gene>
<dbReference type="Proteomes" id="UP000288805">
    <property type="component" value="Unassembled WGS sequence"/>
</dbReference>
<protein>
    <submittedName>
        <fullName evidence="2">Uncharacterized protein</fullName>
    </submittedName>
</protein>